<dbReference type="EMBL" id="FOAT01000002">
    <property type="protein sequence ID" value="SEK44084.1"/>
    <property type="molecule type" value="Genomic_DNA"/>
</dbReference>
<evidence type="ECO:0000313" key="2">
    <source>
        <dbReference type="Proteomes" id="UP000186015"/>
    </source>
</evidence>
<sequence length="130" mass="15287">MNADELRETILQTAQNKSLESCMSEEKWDILRRAMMNDMPFQPPYTLKFLTDESPCAEDMNWHEAYVYEGLFNGAFAVEWVKIRPCTQKVRGKLIAPENIDAGKELEWILKKYSIPYEEENGVYCIYGYR</sequence>
<protein>
    <submittedName>
        <fullName evidence="1">Uncharacterized protein</fullName>
    </submittedName>
</protein>
<evidence type="ECO:0000313" key="1">
    <source>
        <dbReference type="EMBL" id="SEK44084.1"/>
    </source>
</evidence>
<gene>
    <name evidence="1" type="ORF">SAMN05216469_102345</name>
</gene>
<organism evidence="1 2">
    <name type="scientific">Ruminococcus albus</name>
    <dbReference type="NCBI Taxonomy" id="1264"/>
    <lineage>
        <taxon>Bacteria</taxon>
        <taxon>Bacillati</taxon>
        <taxon>Bacillota</taxon>
        <taxon>Clostridia</taxon>
        <taxon>Eubacteriales</taxon>
        <taxon>Oscillospiraceae</taxon>
        <taxon>Ruminococcus</taxon>
    </lineage>
</organism>
<reference evidence="1 2" key="1">
    <citation type="submission" date="2016-10" db="EMBL/GenBank/DDBJ databases">
        <authorList>
            <person name="de Groot N.N."/>
        </authorList>
    </citation>
    <scope>NUCLEOTIDE SEQUENCE [LARGE SCALE GENOMIC DNA]</scope>
    <source>
        <strain evidence="1 2">KH2T6</strain>
    </source>
</reference>
<proteinExistence type="predicted"/>
<dbReference type="InterPro" id="IPR046500">
    <property type="entry name" value="DUF6678"/>
</dbReference>
<accession>A0A1H7H195</accession>
<dbReference type="Pfam" id="PF20383">
    <property type="entry name" value="DUF6678"/>
    <property type="match status" value="1"/>
</dbReference>
<name>A0A1H7H195_RUMAL</name>
<dbReference type="AlphaFoldDB" id="A0A1H7H195"/>
<dbReference type="Proteomes" id="UP000186015">
    <property type="component" value="Unassembled WGS sequence"/>
</dbReference>